<dbReference type="InterPro" id="IPR013783">
    <property type="entry name" value="Ig-like_fold"/>
</dbReference>
<sequence>MKEVKVRVYTVLSGPCTGGPAVKSSRYTELVQKPTGTGVVGTAVQDFACVYYNRKYLECTWGGNPEMPADARQHLYFWHKGLKQADECPAYLISGGTRSGCNFTGKSLPEFSDINFCVNGSSRAGPLETTFYSLQIQNQVKPDTTKTLHLQMGPGKQLELHWDGPVWSGPLRCLEWEVEHEQEGPDGEMSLVRS</sequence>
<evidence type="ECO:0000313" key="10">
    <source>
        <dbReference type="Proteomes" id="UP000314294"/>
    </source>
</evidence>
<evidence type="ECO:0000256" key="5">
    <source>
        <dbReference type="ARBA" id="ARBA00023136"/>
    </source>
</evidence>
<dbReference type="Gene3D" id="2.60.40.10">
    <property type="entry name" value="Immunoglobulins"/>
    <property type="match status" value="1"/>
</dbReference>
<dbReference type="Proteomes" id="UP000314294">
    <property type="component" value="Unassembled WGS sequence"/>
</dbReference>
<evidence type="ECO:0000259" key="8">
    <source>
        <dbReference type="Pfam" id="PF09240"/>
    </source>
</evidence>
<evidence type="ECO:0000256" key="7">
    <source>
        <dbReference type="ARBA" id="ARBA00023180"/>
    </source>
</evidence>
<keyword evidence="5" id="KW-0472">Membrane</keyword>
<dbReference type="EMBL" id="SRLO01002170">
    <property type="protein sequence ID" value="TNN33658.1"/>
    <property type="molecule type" value="Genomic_DNA"/>
</dbReference>
<dbReference type="Pfam" id="PF09240">
    <property type="entry name" value="IL6Ra-bind"/>
    <property type="match status" value="1"/>
</dbReference>
<evidence type="ECO:0000256" key="2">
    <source>
        <dbReference type="ARBA" id="ARBA00022692"/>
    </source>
</evidence>
<evidence type="ECO:0000256" key="6">
    <source>
        <dbReference type="ARBA" id="ARBA00023170"/>
    </source>
</evidence>
<keyword evidence="2" id="KW-0812">Transmembrane</keyword>
<dbReference type="AlphaFoldDB" id="A0A4Z2EXY1"/>
<keyword evidence="10" id="KW-1185">Reference proteome</keyword>
<dbReference type="SUPFAM" id="SSF49265">
    <property type="entry name" value="Fibronectin type III"/>
    <property type="match status" value="1"/>
</dbReference>
<name>A0A4Z2EXY1_9TELE</name>
<protein>
    <submittedName>
        <fullName evidence="9">Interleukin-13 receptor subunit alpha-2</fullName>
    </submittedName>
</protein>
<keyword evidence="7" id="KW-0325">Glycoprotein</keyword>
<dbReference type="GO" id="GO:0016020">
    <property type="term" value="C:membrane"/>
    <property type="evidence" value="ECO:0007669"/>
    <property type="project" value="UniProtKB-SubCell"/>
</dbReference>
<gene>
    <name evidence="9" type="primary">IL13RA2_0</name>
    <name evidence="9" type="ORF">EYF80_056181</name>
</gene>
<proteinExistence type="predicted"/>
<keyword evidence="4" id="KW-1133">Transmembrane helix</keyword>
<keyword evidence="3" id="KW-0732">Signal</keyword>
<reference evidence="9 10" key="1">
    <citation type="submission" date="2019-03" db="EMBL/GenBank/DDBJ databases">
        <title>First draft genome of Liparis tanakae, snailfish: a comprehensive survey of snailfish specific genes.</title>
        <authorList>
            <person name="Kim W."/>
            <person name="Song I."/>
            <person name="Jeong J.-H."/>
            <person name="Kim D."/>
            <person name="Kim S."/>
            <person name="Ryu S."/>
            <person name="Song J.Y."/>
            <person name="Lee S.K."/>
        </authorList>
    </citation>
    <scope>NUCLEOTIDE SEQUENCE [LARGE SCALE GENOMIC DNA]</scope>
    <source>
        <tissue evidence="9">Muscle</tissue>
    </source>
</reference>
<accession>A0A4Z2EXY1</accession>
<evidence type="ECO:0000256" key="3">
    <source>
        <dbReference type="ARBA" id="ARBA00022729"/>
    </source>
</evidence>
<dbReference type="InterPro" id="IPR036116">
    <property type="entry name" value="FN3_sf"/>
</dbReference>
<evidence type="ECO:0000256" key="1">
    <source>
        <dbReference type="ARBA" id="ARBA00004479"/>
    </source>
</evidence>
<dbReference type="InterPro" id="IPR015321">
    <property type="entry name" value="TypeI_recpt_CBD"/>
</dbReference>
<comment type="caution">
    <text evidence="9">The sequence shown here is derived from an EMBL/GenBank/DDBJ whole genome shotgun (WGS) entry which is preliminary data.</text>
</comment>
<keyword evidence="6 9" id="KW-0675">Receptor</keyword>
<dbReference type="OrthoDB" id="9826641at2759"/>
<feature type="domain" description="Type I cytokine receptor cytokine-binding" evidence="8">
    <location>
        <begin position="46"/>
        <end position="138"/>
    </location>
</feature>
<organism evidence="9 10">
    <name type="scientific">Liparis tanakae</name>
    <name type="common">Tanaka's snailfish</name>
    <dbReference type="NCBI Taxonomy" id="230148"/>
    <lineage>
        <taxon>Eukaryota</taxon>
        <taxon>Metazoa</taxon>
        <taxon>Chordata</taxon>
        <taxon>Craniata</taxon>
        <taxon>Vertebrata</taxon>
        <taxon>Euteleostomi</taxon>
        <taxon>Actinopterygii</taxon>
        <taxon>Neopterygii</taxon>
        <taxon>Teleostei</taxon>
        <taxon>Neoteleostei</taxon>
        <taxon>Acanthomorphata</taxon>
        <taxon>Eupercaria</taxon>
        <taxon>Perciformes</taxon>
        <taxon>Cottioidei</taxon>
        <taxon>Cottales</taxon>
        <taxon>Liparidae</taxon>
        <taxon>Liparis</taxon>
    </lineage>
</organism>
<evidence type="ECO:0000256" key="4">
    <source>
        <dbReference type="ARBA" id="ARBA00022989"/>
    </source>
</evidence>
<comment type="subcellular location">
    <subcellularLocation>
        <location evidence="1">Membrane</location>
        <topology evidence="1">Single-pass type I membrane protein</topology>
    </subcellularLocation>
</comment>
<evidence type="ECO:0000313" key="9">
    <source>
        <dbReference type="EMBL" id="TNN33658.1"/>
    </source>
</evidence>